<dbReference type="Pfam" id="PF04290">
    <property type="entry name" value="DctQ"/>
    <property type="match status" value="1"/>
</dbReference>
<keyword evidence="4 7" id="KW-0812">Transmembrane</keyword>
<evidence type="ECO:0000313" key="10">
    <source>
        <dbReference type="Proteomes" id="UP000577362"/>
    </source>
</evidence>
<dbReference type="GO" id="GO:0005886">
    <property type="term" value="C:plasma membrane"/>
    <property type="evidence" value="ECO:0007669"/>
    <property type="project" value="UniProtKB-SubCell"/>
</dbReference>
<feature type="transmembrane region" description="Helical" evidence="7">
    <location>
        <begin position="138"/>
        <end position="160"/>
    </location>
</feature>
<evidence type="ECO:0000256" key="2">
    <source>
        <dbReference type="ARBA" id="ARBA00022448"/>
    </source>
</evidence>
<dbReference type="RefSeq" id="WP_019400281.1">
    <property type="nucleotide sequence ID" value="NZ_JACIEN010000004.1"/>
</dbReference>
<accession>A0A840BYS1</accession>
<comment type="caution">
    <text evidence="7">Lacks conserved residue(s) required for the propagation of feature annotation.</text>
</comment>
<keyword evidence="3" id="KW-1003">Cell membrane</keyword>
<evidence type="ECO:0000256" key="3">
    <source>
        <dbReference type="ARBA" id="ARBA00022475"/>
    </source>
</evidence>
<keyword evidence="7" id="KW-0997">Cell inner membrane</keyword>
<organism evidence="9 10">
    <name type="scientific">Chelatococcus caeni</name>
    <dbReference type="NCBI Taxonomy" id="1348468"/>
    <lineage>
        <taxon>Bacteria</taxon>
        <taxon>Pseudomonadati</taxon>
        <taxon>Pseudomonadota</taxon>
        <taxon>Alphaproteobacteria</taxon>
        <taxon>Hyphomicrobiales</taxon>
        <taxon>Chelatococcaceae</taxon>
        <taxon>Chelatococcus</taxon>
    </lineage>
</organism>
<feature type="transmembrane region" description="Helical" evidence="7">
    <location>
        <begin position="93"/>
        <end position="118"/>
    </location>
</feature>
<feature type="transmembrane region" description="Helical" evidence="7">
    <location>
        <begin position="20"/>
        <end position="40"/>
    </location>
</feature>
<keyword evidence="2 7" id="KW-0813">Transport</keyword>
<comment type="subunit">
    <text evidence="7">The complex comprises the extracytoplasmic solute receptor protein and the two transmembrane proteins.</text>
</comment>
<evidence type="ECO:0000256" key="4">
    <source>
        <dbReference type="ARBA" id="ARBA00022692"/>
    </source>
</evidence>
<dbReference type="Proteomes" id="UP000577362">
    <property type="component" value="Unassembled WGS sequence"/>
</dbReference>
<gene>
    <name evidence="9" type="ORF">GGR16_003532</name>
</gene>
<dbReference type="AlphaFoldDB" id="A0A840BYS1"/>
<evidence type="ECO:0000256" key="1">
    <source>
        <dbReference type="ARBA" id="ARBA00004651"/>
    </source>
</evidence>
<comment type="subcellular location">
    <subcellularLocation>
        <location evidence="7">Cell inner membrane</location>
        <topology evidence="7">Multi-pass membrane protein</topology>
    </subcellularLocation>
    <subcellularLocation>
        <location evidence="1">Cell membrane</location>
        <topology evidence="1">Multi-pass membrane protein</topology>
    </subcellularLocation>
</comment>
<evidence type="ECO:0000256" key="6">
    <source>
        <dbReference type="ARBA" id="ARBA00023136"/>
    </source>
</evidence>
<reference evidence="9 10" key="1">
    <citation type="submission" date="2020-08" db="EMBL/GenBank/DDBJ databases">
        <title>Genomic Encyclopedia of Type Strains, Phase IV (KMG-IV): sequencing the most valuable type-strain genomes for metagenomic binning, comparative biology and taxonomic classification.</title>
        <authorList>
            <person name="Goeker M."/>
        </authorList>
    </citation>
    <scope>NUCLEOTIDE SEQUENCE [LARGE SCALE GENOMIC DNA]</scope>
    <source>
        <strain evidence="9 10">DSM 103737</strain>
    </source>
</reference>
<evidence type="ECO:0000313" key="9">
    <source>
        <dbReference type="EMBL" id="MBB4018485.1"/>
    </source>
</evidence>
<evidence type="ECO:0000259" key="8">
    <source>
        <dbReference type="Pfam" id="PF04290"/>
    </source>
</evidence>
<dbReference type="InterPro" id="IPR055348">
    <property type="entry name" value="DctQ"/>
</dbReference>
<protein>
    <recommendedName>
        <fullName evidence="7">TRAP transporter small permease protein</fullName>
    </recommendedName>
</protein>
<evidence type="ECO:0000256" key="7">
    <source>
        <dbReference type="RuleBase" id="RU369079"/>
    </source>
</evidence>
<evidence type="ECO:0000256" key="5">
    <source>
        <dbReference type="ARBA" id="ARBA00022989"/>
    </source>
</evidence>
<comment type="function">
    <text evidence="7">Part of the tripartite ATP-independent periplasmic (TRAP) transport system.</text>
</comment>
<comment type="caution">
    <text evidence="9">The sequence shown here is derived from an EMBL/GenBank/DDBJ whole genome shotgun (WGS) entry which is preliminary data.</text>
</comment>
<comment type="similarity">
    <text evidence="7">Belongs to the TRAP transporter small permease family.</text>
</comment>
<name>A0A840BYS1_9HYPH</name>
<dbReference type="EMBL" id="JACIEN010000004">
    <property type="protein sequence ID" value="MBB4018485.1"/>
    <property type="molecule type" value="Genomic_DNA"/>
</dbReference>
<proteinExistence type="inferred from homology"/>
<dbReference type="GO" id="GO:0022857">
    <property type="term" value="F:transmembrane transporter activity"/>
    <property type="evidence" value="ECO:0007669"/>
    <property type="project" value="UniProtKB-UniRule"/>
</dbReference>
<keyword evidence="10" id="KW-1185">Reference proteome</keyword>
<feature type="domain" description="Tripartite ATP-independent periplasmic transporters DctQ component" evidence="8">
    <location>
        <begin position="32"/>
        <end position="164"/>
    </location>
</feature>
<keyword evidence="6 7" id="KW-0472">Membrane</keyword>
<sequence>MSMQVKEEGGGRFGPLHTLITVWALAGGALIALVVVVNVLSVAGSALWRPFPGDFEITEMGVAVAASMFLPYCQLNHCNVTADIFTAGLPPRWVAALSALASLVALGFSLLLLTRMYAGMLDQKAYSYTTAILQLPHWMAYAVFLVSLFLLAIAAVMTFLGNVRDARA</sequence>
<keyword evidence="5 7" id="KW-1133">Transmembrane helix</keyword>